<sequence>MRTEREREKTALFVFARPALQAEITLINSEDDVEMSSMTSILGAEVRQHHCAAFRLALR</sequence>
<protein>
    <submittedName>
        <fullName evidence="1">Uncharacterized protein</fullName>
    </submittedName>
</protein>
<reference evidence="1 2" key="1">
    <citation type="submission" date="2019-03" db="EMBL/GenBank/DDBJ databases">
        <title>First draft genome of Liparis tanakae, snailfish: a comprehensive survey of snailfish specific genes.</title>
        <authorList>
            <person name="Kim W."/>
            <person name="Song I."/>
            <person name="Jeong J.-H."/>
            <person name="Kim D."/>
            <person name="Kim S."/>
            <person name="Ryu S."/>
            <person name="Song J.Y."/>
            <person name="Lee S.K."/>
        </authorList>
    </citation>
    <scope>NUCLEOTIDE SEQUENCE [LARGE SCALE GENOMIC DNA]</scope>
    <source>
        <tissue evidence="1">Muscle</tissue>
    </source>
</reference>
<gene>
    <name evidence="1" type="ORF">EYF80_004369</name>
</gene>
<dbReference type="EMBL" id="SRLO01000021">
    <property type="protein sequence ID" value="TNN85347.1"/>
    <property type="molecule type" value="Genomic_DNA"/>
</dbReference>
<dbReference type="AlphaFoldDB" id="A0A4Z2J5Q6"/>
<comment type="caution">
    <text evidence="1">The sequence shown here is derived from an EMBL/GenBank/DDBJ whole genome shotgun (WGS) entry which is preliminary data.</text>
</comment>
<keyword evidence="2" id="KW-1185">Reference proteome</keyword>
<proteinExistence type="predicted"/>
<dbReference type="Proteomes" id="UP000314294">
    <property type="component" value="Unassembled WGS sequence"/>
</dbReference>
<organism evidence="1 2">
    <name type="scientific">Liparis tanakae</name>
    <name type="common">Tanaka's snailfish</name>
    <dbReference type="NCBI Taxonomy" id="230148"/>
    <lineage>
        <taxon>Eukaryota</taxon>
        <taxon>Metazoa</taxon>
        <taxon>Chordata</taxon>
        <taxon>Craniata</taxon>
        <taxon>Vertebrata</taxon>
        <taxon>Euteleostomi</taxon>
        <taxon>Actinopterygii</taxon>
        <taxon>Neopterygii</taxon>
        <taxon>Teleostei</taxon>
        <taxon>Neoteleostei</taxon>
        <taxon>Acanthomorphata</taxon>
        <taxon>Eupercaria</taxon>
        <taxon>Perciformes</taxon>
        <taxon>Cottioidei</taxon>
        <taxon>Cottales</taxon>
        <taxon>Liparidae</taxon>
        <taxon>Liparis</taxon>
    </lineage>
</organism>
<accession>A0A4Z2J5Q6</accession>
<name>A0A4Z2J5Q6_9TELE</name>
<evidence type="ECO:0000313" key="2">
    <source>
        <dbReference type="Proteomes" id="UP000314294"/>
    </source>
</evidence>
<evidence type="ECO:0000313" key="1">
    <source>
        <dbReference type="EMBL" id="TNN85347.1"/>
    </source>
</evidence>